<evidence type="ECO:0000256" key="4">
    <source>
        <dbReference type="ARBA" id="ARBA00022859"/>
    </source>
</evidence>
<evidence type="ECO:0000256" key="1">
    <source>
        <dbReference type="ARBA" id="ARBA00004496"/>
    </source>
</evidence>
<dbReference type="GO" id="GO:0045087">
    <property type="term" value="P:innate immune response"/>
    <property type="evidence" value="ECO:0007669"/>
    <property type="project" value="UniProtKB-KW"/>
</dbReference>
<reference evidence="8" key="3">
    <citation type="submission" date="2025-09" db="UniProtKB">
        <authorList>
            <consortium name="Ensembl"/>
        </authorList>
    </citation>
    <scope>IDENTIFICATION</scope>
</reference>
<dbReference type="PANTHER" id="PTHR31266">
    <property type="entry name" value="TRAF-INTERACTING PROTEIN WITH FHA DOMAIN-CONTAINING PROTEIN A FAMILY MEMBER"/>
    <property type="match status" value="1"/>
</dbReference>
<dbReference type="GeneID" id="108434825"/>
<name>A0A3B4C9T0_PYGNA</name>
<dbReference type="GO" id="GO:0043123">
    <property type="term" value="P:positive regulation of canonical NF-kappaB signal transduction"/>
    <property type="evidence" value="ECO:0007669"/>
    <property type="project" value="InterPro"/>
</dbReference>
<reference evidence="8" key="2">
    <citation type="submission" date="2025-08" db="UniProtKB">
        <authorList>
            <consortium name="Ensembl"/>
        </authorList>
    </citation>
    <scope>IDENTIFICATION</scope>
</reference>
<evidence type="ECO:0000313" key="9">
    <source>
        <dbReference type="Proteomes" id="UP001501920"/>
    </source>
</evidence>
<evidence type="ECO:0000256" key="5">
    <source>
        <dbReference type="ARBA" id="ARBA00038199"/>
    </source>
</evidence>
<keyword evidence="2" id="KW-0963">Cytoplasm</keyword>
<evidence type="ECO:0000256" key="6">
    <source>
        <dbReference type="ARBA" id="ARBA00040160"/>
    </source>
</evidence>
<keyword evidence="4" id="KW-0391">Immunity</keyword>
<keyword evidence="9" id="KW-1185">Reference proteome</keyword>
<keyword evidence="3" id="KW-0399">Innate immunity</keyword>
<evidence type="ECO:0000259" key="7">
    <source>
        <dbReference type="Pfam" id="PF00498"/>
    </source>
</evidence>
<dbReference type="Ensembl" id="ENSPNAT00000002276.2">
    <property type="protein sequence ID" value="ENSPNAP00000007169.1"/>
    <property type="gene ID" value="ENSPNAG00000013044.2"/>
</dbReference>
<dbReference type="Gene3D" id="2.60.200.20">
    <property type="match status" value="1"/>
</dbReference>
<organism evidence="8 9">
    <name type="scientific">Pygocentrus nattereri</name>
    <name type="common">Red-bellied piranha</name>
    <dbReference type="NCBI Taxonomy" id="42514"/>
    <lineage>
        <taxon>Eukaryota</taxon>
        <taxon>Metazoa</taxon>
        <taxon>Chordata</taxon>
        <taxon>Craniata</taxon>
        <taxon>Vertebrata</taxon>
        <taxon>Euteleostomi</taxon>
        <taxon>Actinopterygii</taxon>
        <taxon>Neopterygii</taxon>
        <taxon>Teleostei</taxon>
        <taxon>Ostariophysi</taxon>
        <taxon>Characiformes</taxon>
        <taxon>Characoidei</taxon>
        <taxon>Pygocentrus</taxon>
    </lineage>
</organism>
<proteinExistence type="inferred from homology"/>
<dbReference type="RefSeq" id="XP_037403610.1">
    <property type="nucleotide sequence ID" value="XM_037547713.1"/>
</dbReference>
<evidence type="ECO:0000256" key="3">
    <source>
        <dbReference type="ARBA" id="ARBA00022588"/>
    </source>
</evidence>
<dbReference type="GO" id="GO:0005737">
    <property type="term" value="C:cytoplasm"/>
    <property type="evidence" value="ECO:0007669"/>
    <property type="project" value="UniProtKB-SubCell"/>
</dbReference>
<dbReference type="SUPFAM" id="SSF49879">
    <property type="entry name" value="SMAD/FHA domain"/>
    <property type="match status" value="1"/>
</dbReference>
<dbReference type="CTD" id="92610"/>
<dbReference type="Pfam" id="PF00498">
    <property type="entry name" value="FHA"/>
    <property type="match status" value="1"/>
</dbReference>
<evidence type="ECO:0000256" key="2">
    <source>
        <dbReference type="ARBA" id="ARBA00022490"/>
    </source>
</evidence>
<comment type="subcellular location">
    <subcellularLocation>
        <location evidence="1">Cytoplasm</location>
    </subcellularLocation>
</comment>
<dbReference type="OMA" id="RETCTFE"/>
<dbReference type="AlphaFoldDB" id="A0A3B4C9T0"/>
<sequence>MNVCQTMTTEETLTCLHIYLYHPEQASQPLYNLLPMNRLHKMSAEESVRLGRDGQTCTFVLNDARVSRKQISFQAYRKSGSADLRFTVQNISQKGKVVVNGCEMGHLERVDLEDKALLRFGRYEMLILREPGESQDSFEVLFEKQNIPPSREMGMDVSFRSAVMDTGMRSYQNGGPVSQEPLEFDETV</sequence>
<accession>A0A3B4C9T0</accession>
<dbReference type="Proteomes" id="UP001501920">
    <property type="component" value="Chromosome 2"/>
</dbReference>
<dbReference type="RefSeq" id="XP_017565724.1">
    <property type="nucleotide sequence ID" value="XM_017710235.2"/>
</dbReference>
<reference evidence="8 9" key="1">
    <citation type="submission" date="2020-10" db="EMBL/GenBank/DDBJ databases">
        <title>Pygocentrus nattereri (red-bellied piranha) genome, fPygNat1, primary haplotype.</title>
        <authorList>
            <person name="Myers G."/>
            <person name="Meyer A."/>
            <person name="Karagic N."/>
            <person name="Pippel M."/>
            <person name="Winkler S."/>
            <person name="Tracey A."/>
            <person name="Wood J."/>
            <person name="Formenti G."/>
            <person name="Howe K."/>
            <person name="Fedrigo O."/>
            <person name="Jarvis E.D."/>
        </authorList>
    </citation>
    <scope>NUCLEOTIDE SEQUENCE [LARGE SCALE GENOMIC DNA]</scope>
</reference>
<dbReference type="STRING" id="42514.ENSPNAP00000007169"/>
<dbReference type="PANTHER" id="PTHR31266:SF2">
    <property type="entry name" value="TRAF-INTERACTING PROTEIN WITH FHA DOMAIN-CONTAINING PROTEIN A"/>
    <property type="match status" value="1"/>
</dbReference>
<dbReference type="GeneTree" id="ENSGT00940000154589"/>
<dbReference type="InterPro" id="IPR000253">
    <property type="entry name" value="FHA_dom"/>
</dbReference>
<evidence type="ECO:0000313" key="8">
    <source>
        <dbReference type="Ensembl" id="ENSPNAP00000007169.1"/>
    </source>
</evidence>
<dbReference type="RefSeq" id="XP_017565723.1">
    <property type="nucleotide sequence ID" value="XM_017710234.2"/>
</dbReference>
<feature type="domain" description="FHA" evidence="7">
    <location>
        <begin position="48"/>
        <end position="121"/>
    </location>
</feature>
<protein>
    <recommendedName>
        <fullName evidence="6">TRAF-interacting protein with FHA domain-containing protein A</fullName>
    </recommendedName>
</protein>
<dbReference type="InterPro" id="IPR008984">
    <property type="entry name" value="SMAD_FHA_dom_sf"/>
</dbReference>
<comment type="similarity">
    <text evidence="5">Belongs to the TIFA family.</text>
</comment>
<dbReference type="InterPro" id="IPR033621">
    <property type="entry name" value="TIFA"/>
</dbReference>
<dbReference type="OrthoDB" id="9893545at2759"/>